<dbReference type="AlphaFoldDB" id="A0A5M3Z6B4"/>
<evidence type="ECO:0000313" key="4">
    <source>
        <dbReference type="Proteomes" id="UP000452235"/>
    </source>
</evidence>
<gene>
    <name evidence="3" type="ORF">ATEIFO6365_0008033900</name>
</gene>
<organism evidence="3 4">
    <name type="scientific">Aspergillus terreus</name>
    <dbReference type="NCBI Taxonomy" id="33178"/>
    <lineage>
        <taxon>Eukaryota</taxon>
        <taxon>Fungi</taxon>
        <taxon>Dikarya</taxon>
        <taxon>Ascomycota</taxon>
        <taxon>Pezizomycotina</taxon>
        <taxon>Eurotiomycetes</taxon>
        <taxon>Eurotiomycetidae</taxon>
        <taxon>Eurotiales</taxon>
        <taxon>Aspergillaceae</taxon>
        <taxon>Aspergillus</taxon>
        <taxon>Aspergillus subgen. Circumdati</taxon>
    </lineage>
</organism>
<feature type="region of interest" description="Disordered" evidence="1">
    <location>
        <begin position="513"/>
        <end position="532"/>
    </location>
</feature>
<feature type="region of interest" description="Disordered" evidence="1">
    <location>
        <begin position="711"/>
        <end position="735"/>
    </location>
</feature>
<feature type="compositionally biased region" description="Low complexity" evidence="1">
    <location>
        <begin position="242"/>
        <end position="258"/>
    </location>
</feature>
<dbReference type="InterPro" id="IPR058345">
    <property type="entry name" value="DUF8032"/>
</dbReference>
<feature type="region of interest" description="Disordered" evidence="1">
    <location>
        <begin position="412"/>
        <end position="455"/>
    </location>
</feature>
<dbReference type="PANTHER" id="PTHR22949">
    <property type="entry name" value="WHITE COLLAR 2 PROTEIN WC2"/>
    <property type="match status" value="1"/>
</dbReference>
<sequence length="735" mass="81573">MWLPSESQTVETVHALSYIVLHASPCKELDILELSSIVRSYDPHCLTSCDILYPTIHPRTFNTPERFFSNRNNPNRLINPTPPSPLHHTLLTHCQTAFSTVNTRPQEMMATTQMQRPYPPIYHTPQSNSPASVASQSHEQHSRNLYTQSPQMTQQMYGYQPYPAMNPVQPSPYASQTSPSQHPLTTQSIMMPHQTSTAQLPHQPHSSTTIPSPSTATAQQPTPPQRTVLNPPLPATTGAPLSSGNVHHSNSSSSSAAPGPIPATTPLVVRQDSNGVQWIAFEYSRDRVKMEYTIRCDVESVNVDNLSQEFKTENCVYPRACCSKDQYRGNRLVYETECNAVGWALAELNPSLRGKRGLIQRAVDSWRNSNQDPRLRSRRVRRMAKINRRQTMPPQPPPHMATAAPVAPGVASATMAAPGPRPGLGPLSMGPPQLHHHHAQPEGSASNEEVSAHSPTDIRTAQVFHGYPAYPPPANTAAGARGPSIPPLIRDSGVASLGRHQTVATSTSKLDEMDTDEIDDDERNPSTDALFGTFPEGKRRKFILVDDTQRNCRVRVKVMLDQVDMNEIPDSYRKANSVYPRSYFPVQMKNPPGPVVPGKRYIRDDTETDDGDATIGRILVPAPQMDGDNEATVPRLSRARRRKDVLLNDLGCRMSWSQSRVFSGRMLFLQRSLDAYRNKMRSTMLAAGQEPSSIPEHFETRAGKRKFLERRRQAGAPGHGVHVSASRRSAEEVEA</sequence>
<evidence type="ECO:0000313" key="3">
    <source>
        <dbReference type="EMBL" id="GFF18395.1"/>
    </source>
</evidence>
<evidence type="ECO:0000259" key="2">
    <source>
        <dbReference type="Pfam" id="PF26087"/>
    </source>
</evidence>
<keyword evidence="3" id="KW-0687">Ribonucleoprotein</keyword>
<feature type="compositionally biased region" description="Polar residues" evidence="1">
    <location>
        <begin position="124"/>
        <end position="144"/>
    </location>
</feature>
<dbReference type="OrthoDB" id="5599902at2759"/>
<evidence type="ECO:0000256" key="1">
    <source>
        <dbReference type="SAM" id="MobiDB-lite"/>
    </source>
</evidence>
<feature type="compositionally biased region" description="Low complexity" evidence="1">
    <location>
        <begin position="201"/>
        <end position="220"/>
    </location>
</feature>
<dbReference type="VEuPathDB" id="FungiDB:ATEG_06589"/>
<dbReference type="Pfam" id="PF26087">
    <property type="entry name" value="DUF8032"/>
    <property type="match status" value="1"/>
</dbReference>
<accession>A0A5M3Z6B4</accession>
<feature type="compositionally biased region" description="Polar residues" evidence="1">
    <location>
        <begin position="172"/>
        <end position="200"/>
    </location>
</feature>
<proteinExistence type="predicted"/>
<keyword evidence="4" id="KW-1185">Reference proteome</keyword>
<dbReference type="PANTHER" id="PTHR22949:SF0">
    <property type="entry name" value="RE27538P"/>
    <property type="match status" value="1"/>
</dbReference>
<feature type="region of interest" description="Disordered" evidence="1">
    <location>
        <begin position="119"/>
        <end position="144"/>
    </location>
</feature>
<feature type="compositionally biased region" description="Low complexity" evidence="1">
    <location>
        <begin position="424"/>
        <end position="433"/>
    </location>
</feature>
<reference evidence="3 4" key="1">
    <citation type="submission" date="2020-01" db="EMBL/GenBank/DDBJ databases">
        <title>Aspergillus terreus IFO 6365 whole genome shotgun sequence.</title>
        <authorList>
            <person name="Kanamasa S."/>
            <person name="Takahashi H."/>
        </authorList>
    </citation>
    <scope>NUCLEOTIDE SEQUENCE [LARGE SCALE GENOMIC DNA]</scope>
    <source>
        <strain evidence="3 4">IFO 6365</strain>
    </source>
</reference>
<dbReference type="Proteomes" id="UP000452235">
    <property type="component" value="Unassembled WGS sequence"/>
</dbReference>
<comment type="caution">
    <text evidence="3">The sequence shown here is derived from an EMBL/GenBank/DDBJ whole genome shotgun (WGS) entry which is preliminary data.</text>
</comment>
<dbReference type="EMBL" id="BLJY01000008">
    <property type="protein sequence ID" value="GFF18395.1"/>
    <property type="molecule type" value="Genomic_DNA"/>
</dbReference>
<keyword evidence="3" id="KW-0689">Ribosomal protein</keyword>
<name>A0A5M3Z6B4_ASPTE</name>
<feature type="compositionally biased region" description="Polar residues" evidence="1">
    <location>
        <begin position="443"/>
        <end position="455"/>
    </location>
</feature>
<dbReference type="GO" id="GO:0005840">
    <property type="term" value="C:ribosome"/>
    <property type="evidence" value="ECO:0007669"/>
    <property type="project" value="UniProtKB-KW"/>
</dbReference>
<feature type="compositionally biased region" description="Acidic residues" evidence="1">
    <location>
        <begin position="513"/>
        <end position="522"/>
    </location>
</feature>
<protein>
    <submittedName>
        <fullName evidence="3">Ribosomal protein L24E</fullName>
    </submittedName>
</protein>
<feature type="domain" description="DUF8032" evidence="2">
    <location>
        <begin position="276"/>
        <end position="370"/>
    </location>
</feature>
<feature type="region of interest" description="Disordered" evidence="1">
    <location>
        <begin position="160"/>
        <end position="268"/>
    </location>
</feature>